<comment type="caution">
    <text evidence="2">The sequence shown here is derived from an EMBL/GenBank/DDBJ whole genome shotgun (WGS) entry which is preliminary data.</text>
</comment>
<feature type="compositionally biased region" description="Basic and acidic residues" evidence="1">
    <location>
        <begin position="70"/>
        <end position="89"/>
    </location>
</feature>
<organism evidence="2 3">
    <name type="scientific">Phytophthora pseudosyringae</name>
    <dbReference type="NCBI Taxonomy" id="221518"/>
    <lineage>
        <taxon>Eukaryota</taxon>
        <taxon>Sar</taxon>
        <taxon>Stramenopiles</taxon>
        <taxon>Oomycota</taxon>
        <taxon>Peronosporomycetes</taxon>
        <taxon>Peronosporales</taxon>
        <taxon>Peronosporaceae</taxon>
        <taxon>Phytophthora</taxon>
    </lineage>
</organism>
<evidence type="ECO:0000256" key="1">
    <source>
        <dbReference type="SAM" id="MobiDB-lite"/>
    </source>
</evidence>
<dbReference type="EMBL" id="JAGDFM010000001">
    <property type="protein sequence ID" value="KAG7393848.1"/>
    <property type="molecule type" value="Genomic_DNA"/>
</dbReference>
<sequence>MYSYALLPRAFASQRGAPQKRRGSHAALPVEAVSHTQPARRALLRGVSNARLMQSMQLCWTKHASPLASEGRDAAAKGTGSKEARGGERHVRRPRSVNRSGAVGLALLKTEIAALAVQGNFNACDLQRGDRSFSGERHRD</sequence>
<evidence type="ECO:0000313" key="2">
    <source>
        <dbReference type="EMBL" id="KAG7393848.1"/>
    </source>
</evidence>
<proteinExistence type="predicted"/>
<dbReference type="Proteomes" id="UP000694044">
    <property type="component" value="Unassembled WGS sequence"/>
</dbReference>
<gene>
    <name evidence="2" type="ORF">PHYPSEUDO_000025</name>
</gene>
<dbReference type="AlphaFoldDB" id="A0A8T1WN84"/>
<protein>
    <submittedName>
        <fullName evidence="2">Uncharacterized protein</fullName>
    </submittedName>
</protein>
<evidence type="ECO:0000313" key="3">
    <source>
        <dbReference type="Proteomes" id="UP000694044"/>
    </source>
</evidence>
<reference evidence="2" key="1">
    <citation type="submission" date="2021-02" db="EMBL/GenBank/DDBJ databases">
        <authorList>
            <person name="Palmer J.M."/>
        </authorList>
    </citation>
    <scope>NUCLEOTIDE SEQUENCE</scope>
    <source>
        <strain evidence="2">SCRP734</strain>
    </source>
</reference>
<feature type="region of interest" description="Disordered" evidence="1">
    <location>
        <begin position="69"/>
        <end position="100"/>
    </location>
</feature>
<accession>A0A8T1WN84</accession>
<name>A0A8T1WN84_9STRA</name>
<keyword evidence="3" id="KW-1185">Reference proteome</keyword>